<dbReference type="EMBL" id="UZAI01020203">
    <property type="protein sequence ID" value="VDP50229.1"/>
    <property type="molecule type" value="Genomic_DNA"/>
</dbReference>
<organism evidence="1 2">
    <name type="scientific">Schistosoma margrebowiei</name>
    <dbReference type="NCBI Taxonomy" id="48269"/>
    <lineage>
        <taxon>Eukaryota</taxon>
        <taxon>Metazoa</taxon>
        <taxon>Spiralia</taxon>
        <taxon>Lophotrochozoa</taxon>
        <taxon>Platyhelminthes</taxon>
        <taxon>Trematoda</taxon>
        <taxon>Digenea</taxon>
        <taxon>Strigeidida</taxon>
        <taxon>Schistosomatoidea</taxon>
        <taxon>Schistosomatidae</taxon>
        <taxon>Schistosoma</taxon>
    </lineage>
</organism>
<dbReference type="AlphaFoldDB" id="A0A183N792"/>
<evidence type="ECO:0000313" key="1">
    <source>
        <dbReference type="EMBL" id="VDP50229.1"/>
    </source>
</evidence>
<gene>
    <name evidence="1" type="ORF">SMRZ_LOCUS24167</name>
</gene>
<proteinExistence type="predicted"/>
<name>A0A183N792_9TREM</name>
<protein>
    <submittedName>
        <fullName evidence="1">Uncharacterized protein</fullName>
    </submittedName>
</protein>
<dbReference type="Proteomes" id="UP000277204">
    <property type="component" value="Unassembled WGS sequence"/>
</dbReference>
<sequence>TACADFDSGDKPLVFVARSEDEAEKWCHHLNKAQLAPRLRRFTLLRDEIRRITGSDPLESGFSSNSVTPPTIVEEGSLNDEGLEVMLKCLNIGDMAHPNELPNACLFVSVSTSLKNNWTPVGATEIIESALIGETITTIKILLDSSSLLLPLRDDCSPIPMKYEGLETTFPSIVVQSRKQKPLDPTAAKVDANMLSLRSVCDNLLSKRYKFQDSMGETMHIIEFMGESKLCYAFPIEYLKTLIQSEYLIYDSLSRTGSVSFVLNLGFKICASLVSIYYSLILVKQGKHLHSRCMISFDGRK</sequence>
<accession>A0A183N792</accession>
<keyword evidence="2" id="KW-1185">Reference proteome</keyword>
<evidence type="ECO:0000313" key="2">
    <source>
        <dbReference type="Proteomes" id="UP000277204"/>
    </source>
</evidence>
<reference evidence="1 2" key="1">
    <citation type="submission" date="2018-11" db="EMBL/GenBank/DDBJ databases">
        <authorList>
            <consortium name="Pathogen Informatics"/>
        </authorList>
    </citation>
    <scope>NUCLEOTIDE SEQUENCE [LARGE SCALE GENOMIC DNA]</scope>
    <source>
        <strain evidence="1 2">Zambia</strain>
    </source>
</reference>
<feature type="non-terminal residue" evidence="1">
    <location>
        <position position="1"/>
    </location>
</feature>
<dbReference type="STRING" id="48269.A0A183N792"/>